<reference evidence="2" key="1">
    <citation type="thesis" date="2020" institute="ProQuest LLC" country="789 East Eisenhower Parkway, Ann Arbor, MI, USA">
        <title>Comparative Genomics and Chromosome Evolution.</title>
        <authorList>
            <person name="Mudd A.B."/>
        </authorList>
    </citation>
    <scope>NUCLEOTIDE SEQUENCE</scope>
    <source>
        <strain evidence="2">237g6f4</strain>
        <tissue evidence="2">Blood</tissue>
    </source>
</reference>
<organism evidence="2 3">
    <name type="scientific">Engystomops pustulosus</name>
    <name type="common">Tungara frog</name>
    <name type="synonym">Physalaemus pustulosus</name>
    <dbReference type="NCBI Taxonomy" id="76066"/>
    <lineage>
        <taxon>Eukaryota</taxon>
        <taxon>Metazoa</taxon>
        <taxon>Chordata</taxon>
        <taxon>Craniata</taxon>
        <taxon>Vertebrata</taxon>
        <taxon>Euteleostomi</taxon>
        <taxon>Amphibia</taxon>
        <taxon>Batrachia</taxon>
        <taxon>Anura</taxon>
        <taxon>Neobatrachia</taxon>
        <taxon>Hyloidea</taxon>
        <taxon>Leptodactylidae</taxon>
        <taxon>Leiuperinae</taxon>
        <taxon>Engystomops</taxon>
    </lineage>
</organism>
<name>A0AAV6ZQD4_ENGPU</name>
<evidence type="ECO:0008006" key="4">
    <source>
        <dbReference type="Google" id="ProtNLM"/>
    </source>
</evidence>
<proteinExistence type="predicted"/>
<dbReference type="EMBL" id="WNYA01000011">
    <property type="protein sequence ID" value="KAG8551524.1"/>
    <property type="molecule type" value="Genomic_DNA"/>
</dbReference>
<dbReference type="AlphaFoldDB" id="A0AAV6ZQD4"/>
<dbReference type="Proteomes" id="UP000824782">
    <property type="component" value="Unassembled WGS sequence"/>
</dbReference>
<comment type="caution">
    <text evidence="2">The sequence shown here is derived from an EMBL/GenBank/DDBJ whole genome shotgun (WGS) entry which is preliminary data.</text>
</comment>
<protein>
    <recommendedName>
        <fullName evidence="4">Secreted protein</fullName>
    </recommendedName>
</protein>
<evidence type="ECO:0000313" key="2">
    <source>
        <dbReference type="EMBL" id="KAG8551524.1"/>
    </source>
</evidence>
<evidence type="ECO:0000256" key="1">
    <source>
        <dbReference type="SAM" id="SignalP"/>
    </source>
</evidence>
<keyword evidence="3" id="KW-1185">Reference proteome</keyword>
<gene>
    <name evidence="2" type="ORF">GDO81_004143</name>
</gene>
<accession>A0AAV6ZQD4</accession>
<keyword evidence="1" id="KW-0732">Signal</keyword>
<feature type="signal peptide" evidence="1">
    <location>
        <begin position="1"/>
        <end position="18"/>
    </location>
</feature>
<sequence length="69" mass="8211">MQIFIKGISFCLFYFVFASKCNVYPHTNHYWLPHGYNFLTFDFFSMCQIMCTICRLSVTMLQKVVFANC</sequence>
<evidence type="ECO:0000313" key="3">
    <source>
        <dbReference type="Proteomes" id="UP000824782"/>
    </source>
</evidence>
<feature type="chain" id="PRO_5043630591" description="Secreted protein" evidence="1">
    <location>
        <begin position="19"/>
        <end position="69"/>
    </location>
</feature>